<evidence type="ECO:0000256" key="1">
    <source>
        <dbReference type="SAM" id="MobiDB-lite"/>
    </source>
</evidence>
<reference evidence="3" key="1">
    <citation type="journal article" date="2016" name="Sci. Rep.">
        <title>Molecular characterization of firefly nuptial gifts: a multi-omics approach sheds light on postcopulatory sexual selection.</title>
        <authorList>
            <person name="Al-Wathiqui N."/>
            <person name="Fallon T.R."/>
            <person name="South A."/>
            <person name="Weng J.K."/>
            <person name="Lewis S.M."/>
        </authorList>
    </citation>
    <scope>NUCLEOTIDE SEQUENCE</scope>
</reference>
<evidence type="ECO:0000313" key="3">
    <source>
        <dbReference type="EMBL" id="JAV63748.1"/>
    </source>
</evidence>
<dbReference type="InterPro" id="IPR031959">
    <property type="entry name" value="DUF4779"/>
</dbReference>
<dbReference type="GeneID" id="116168688"/>
<feature type="compositionally biased region" description="Basic and acidic residues" evidence="1">
    <location>
        <begin position="232"/>
        <end position="273"/>
    </location>
</feature>
<feature type="compositionally biased region" description="Low complexity" evidence="1">
    <location>
        <begin position="159"/>
        <end position="177"/>
    </location>
</feature>
<dbReference type="AlphaFoldDB" id="A0A1Y1KT32"/>
<feature type="compositionally biased region" description="Polar residues" evidence="1">
    <location>
        <begin position="116"/>
        <end position="128"/>
    </location>
</feature>
<dbReference type="OrthoDB" id="6432502at2759"/>
<dbReference type="RefSeq" id="XP_031340498.1">
    <property type="nucleotide sequence ID" value="XM_031484638.1"/>
</dbReference>
<sequence length="296" mass="33194">MFGALAACLAVLIVTSTARRAIYVREAEVQDQNSASTAYAYNSNSGPVSYAYFSKGFGGENVNFPQYYEPYYQLYEHLGYNVPKRYGYGGLDGYVLHNGEDYGGSHFLQRGHAGQKENNAQESYNKGSQGKHDNENHKGYYNNERGDKSGHHESAEKFSNQNEGGKSSNGGSYSVSGGHRKGSKTTGYHKVYKKNEYKKDNTFYDESDKRGHFNKYANADSYRKGESGALEKGGHYDAGFHESKQGENGDHDKGHYDVVDSKFSDQQGKEGYRENYSGYAKDRKENDENLYGYKEA</sequence>
<dbReference type="KEGG" id="ppyr:116168688"/>
<name>A0A1Y1KT32_PHOPY</name>
<keyword evidence="2" id="KW-0732">Signal</keyword>
<accession>A0A1Y1KT32</accession>
<protein>
    <submittedName>
        <fullName evidence="3">Uncharacterized protein</fullName>
    </submittedName>
</protein>
<feature type="region of interest" description="Disordered" evidence="1">
    <location>
        <begin position="106"/>
        <end position="190"/>
    </location>
</feature>
<dbReference type="Pfam" id="PF16009">
    <property type="entry name" value="DUF4779"/>
    <property type="match status" value="1"/>
</dbReference>
<dbReference type="EMBL" id="GEZM01076566">
    <property type="protein sequence ID" value="JAV63748.1"/>
    <property type="molecule type" value="Transcribed_RNA"/>
</dbReference>
<feature type="compositionally biased region" description="Basic and acidic residues" evidence="1">
    <location>
        <begin position="130"/>
        <end position="156"/>
    </location>
</feature>
<feature type="chain" id="PRO_5012620969" evidence="2">
    <location>
        <begin position="19"/>
        <end position="296"/>
    </location>
</feature>
<proteinExistence type="predicted"/>
<evidence type="ECO:0000256" key="2">
    <source>
        <dbReference type="SAM" id="SignalP"/>
    </source>
</evidence>
<feature type="signal peptide" evidence="2">
    <location>
        <begin position="1"/>
        <end position="18"/>
    </location>
</feature>
<feature type="region of interest" description="Disordered" evidence="1">
    <location>
        <begin position="224"/>
        <end position="296"/>
    </location>
</feature>
<organism evidence="3">
    <name type="scientific">Photinus pyralis</name>
    <name type="common">Common eastern firefly</name>
    <name type="synonym">Lampyris pyralis</name>
    <dbReference type="NCBI Taxonomy" id="7054"/>
    <lineage>
        <taxon>Eukaryota</taxon>
        <taxon>Metazoa</taxon>
        <taxon>Ecdysozoa</taxon>
        <taxon>Arthropoda</taxon>
        <taxon>Hexapoda</taxon>
        <taxon>Insecta</taxon>
        <taxon>Pterygota</taxon>
        <taxon>Neoptera</taxon>
        <taxon>Endopterygota</taxon>
        <taxon>Coleoptera</taxon>
        <taxon>Polyphaga</taxon>
        <taxon>Elateriformia</taxon>
        <taxon>Elateroidea</taxon>
        <taxon>Lampyridae</taxon>
        <taxon>Lampyrinae</taxon>
        <taxon>Photinus</taxon>
    </lineage>
</organism>